<sequence>MMLWRSGPATRLPGWAVAALIGWLWSVPVGLLLWLASTLVGALDTGIALGLMGAALAGVFAPAYSWVGLVIALPVAVLADRRGWFGPVSALVIGAGAGVVAAAFLGGTSAALTAVFGAITLLIVRRALRLAPG</sequence>
<feature type="transmembrane region" description="Helical" evidence="1">
    <location>
        <begin position="12"/>
        <end position="35"/>
    </location>
</feature>
<proteinExistence type="predicted"/>
<dbReference type="RefSeq" id="WP_076531423.1">
    <property type="nucleotide sequence ID" value="NZ_BMEH01000004.1"/>
</dbReference>
<keyword evidence="3" id="KW-1185">Reference proteome</keyword>
<organism evidence="2 3">
    <name type="scientific">Gemmobacter megaterium</name>
    <dbReference type="NCBI Taxonomy" id="1086013"/>
    <lineage>
        <taxon>Bacteria</taxon>
        <taxon>Pseudomonadati</taxon>
        <taxon>Pseudomonadota</taxon>
        <taxon>Alphaproteobacteria</taxon>
        <taxon>Rhodobacterales</taxon>
        <taxon>Paracoccaceae</taxon>
        <taxon>Gemmobacter</taxon>
    </lineage>
</organism>
<reference evidence="2 3" key="1">
    <citation type="submission" date="2017-01" db="EMBL/GenBank/DDBJ databases">
        <authorList>
            <person name="Mah S.A."/>
            <person name="Swanson W.J."/>
            <person name="Moy G.W."/>
            <person name="Vacquier V.D."/>
        </authorList>
    </citation>
    <scope>NUCLEOTIDE SEQUENCE [LARGE SCALE GENOMIC DNA]</scope>
    <source>
        <strain evidence="2 3">DSM 26375</strain>
    </source>
</reference>
<evidence type="ECO:0000256" key="1">
    <source>
        <dbReference type="SAM" id="Phobius"/>
    </source>
</evidence>
<name>A0A1N7NW32_9RHOB</name>
<evidence type="ECO:0000313" key="2">
    <source>
        <dbReference type="EMBL" id="SIT02605.1"/>
    </source>
</evidence>
<dbReference type="Proteomes" id="UP000186141">
    <property type="component" value="Unassembled WGS sequence"/>
</dbReference>
<dbReference type="EMBL" id="FTOT01000004">
    <property type="protein sequence ID" value="SIT02605.1"/>
    <property type="molecule type" value="Genomic_DNA"/>
</dbReference>
<gene>
    <name evidence="2" type="ORF">SAMN05421774_104182</name>
</gene>
<accession>A0A1N7NW32</accession>
<evidence type="ECO:0000313" key="3">
    <source>
        <dbReference type="Proteomes" id="UP000186141"/>
    </source>
</evidence>
<protein>
    <submittedName>
        <fullName evidence="2">Uncharacterized protein</fullName>
    </submittedName>
</protein>
<feature type="transmembrane region" description="Helical" evidence="1">
    <location>
        <begin position="84"/>
        <end position="104"/>
    </location>
</feature>
<feature type="transmembrane region" description="Helical" evidence="1">
    <location>
        <begin position="110"/>
        <end position="128"/>
    </location>
</feature>
<dbReference type="AlphaFoldDB" id="A0A1N7NW32"/>
<keyword evidence="1" id="KW-1133">Transmembrane helix</keyword>
<keyword evidence="1" id="KW-0812">Transmembrane</keyword>
<dbReference type="STRING" id="1086013.SAMN05421774_104182"/>
<feature type="transmembrane region" description="Helical" evidence="1">
    <location>
        <begin position="47"/>
        <end position="72"/>
    </location>
</feature>
<keyword evidence="1" id="KW-0472">Membrane</keyword>